<feature type="region of interest" description="Disordered" evidence="2">
    <location>
        <begin position="568"/>
        <end position="604"/>
    </location>
</feature>
<protein>
    <recommendedName>
        <fullName evidence="3">RING-type domain-containing protein</fullName>
    </recommendedName>
</protein>
<feature type="compositionally biased region" description="Polar residues" evidence="2">
    <location>
        <begin position="532"/>
        <end position="556"/>
    </location>
</feature>
<feature type="compositionally biased region" description="Basic and acidic residues" evidence="2">
    <location>
        <begin position="514"/>
        <end position="531"/>
    </location>
</feature>
<dbReference type="PROSITE" id="PS50089">
    <property type="entry name" value="ZF_RING_2"/>
    <property type="match status" value="1"/>
</dbReference>
<dbReference type="AlphaFoldDB" id="A0A565CHM9"/>
<keyword evidence="1" id="KW-0863">Zinc-finger</keyword>
<feature type="region of interest" description="Disordered" evidence="2">
    <location>
        <begin position="423"/>
        <end position="556"/>
    </location>
</feature>
<dbReference type="PANTHER" id="PTHR46519:SF2">
    <property type="entry name" value="RING_U-BOX SUPERFAMILY PROTEIN"/>
    <property type="match status" value="1"/>
</dbReference>
<comment type="caution">
    <text evidence="4">The sequence shown here is derived from an EMBL/GenBank/DDBJ whole genome shotgun (WGS) entry which is preliminary data.</text>
</comment>
<evidence type="ECO:0000313" key="4">
    <source>
        <dbReference type="EMBL" id="VVB13203.1"/>
    </source>
</evidence>
<keyword evidence="1" id="KW-0479">Metal-binding</keyword>
<feature type="compositionally biased region" description="Polar residues" evidence="2">
    <location>
        <begin position="179"/>
        <end position="200"/>
    </location>
</feature>
<evidence type="ECO:0000256" key="1">
    <source>
        <dbReference type="PROSITE-ProRule" id="PRU00175"/>
    </source>
</evidence>
<dbReference type="SUPFAM" id="SSF57850">
    <property type="entry name" value="RING/U-box"/>
    <property type="match status" value="1"/>
</dbReference>
<feature type="compositionally biased region" description="Basic and acidic residues" evidence="2">
    <location>
        <begin position="304"/>
        <end position="321"/>
    </location>
</feature>
<organism evidence="4 5">
    <name type="scientific">Arabis nemorensis</name>
    <dbReference type="NCBI Taxonomy" id="586526"/>
    <lineage>
        <taxon>Eukaryota</taxon>
        <taxon>Viridiplantae</taxon>
        <taxon>Streptophyta</taxon>
        <taxon>Embryophyta</taxon>
        <taxon>Tracheophyta</taxon>
        <taxon>Spermatophyta</taxon>
        <taxon>Magnoliopsida</taxon>
        <taxon>eudicotyledons</taxon>
        <taxon>Gunneridae</taxon>
        <taxon>Pentapetalae</taxon>
        <taxon>rosids</taxon>
        <taxon>malvids</taxon>
        <taxon>Brassicales</taxon>
        <taxon>Brassicaceae</taxon>
        <taxon>Arabideae</taxon>
        <taxon>Arabis</taxon>
    </lineage>
</organism>
<dbReference type="Pfam" id="PF13920">
    <property type="entry name" value="zf-C3HC4_3"/>
    <property type="match status" value="1"/>
</dbReference>
<feature type="region of interest" description="Disordered" evidence="2">
    <location>
        <begin position="174"/>
        <end position="242"/>
    </location>
</feature>
<gene>
    <name evidence="4" type="ORF">ANE_LOCUS23647</name>
</gene>
<feature type="region of interest" description="Disordered" evidence="2">
    <location>
        <begin position="294"/>
        <end position="321"/>
    </location>
</feature>
<dbReference type="InterPro" id="IPR013083">
    <property type="entry name" value="Znf_RING/FYVE/PHD"/>
</dbReference>
<feature type="region of interest" description="Disordered" evidence="2">
    <location>
        <begin position="123"/>
        <end position="149"/>
    </location>
</feature>
<evidence type="ECO:0000313" key="5">
    <source>
        <dbReference type="Proteomes" id="UP000489600"/>
    </source>
</evidence>
<dbReference type="GO" id="GO:0008270">
    <property type="term" value="F:zinc ion binding"/>
    <property type="evidence" value="ECO:0007669"/>
    <property type="project" value="UniProtKB-KW"/>
</dbReference>
<feature type="compositionally biased region" description="Polar residues" evidence="2">
    <location>
        <begin position="123"/>
        <end position="135"/>
    </location>
</feature>
<evidence type="ECO:0000256" key="2">
    <source>
        <dbReference type="SAM" id="MobiDB-lite"/>
    </source>
</evidence>
<reference evidence="4" key="1">
    <citation type="submission" date="2019-07" db="EMBL/GenBank/DDBJ databases">
        <authorList>
            <person name="Dittberner H."/>
        </authorList>
    </citation>
    <scope>NUCLEOTIDE SEQUENCE [LARGE SCALE GENOMIC DNA]</scope>
</reference>
<dbReference type="CDD" id="cd16647">
    <property type="entry name" value="mRING-HC-C3HC5_NEU1"/>
    <property type="match status" value="1"/>
</dbReference>
<dbReference type="InterPro" id="IPR001841">
    <property type="entry name" value="Znf_RING"/>
</dbReference>
<feature type="region of interest" description="Disordered" evidence="2">
    <location>
        <begin position="40"/>
        <end position="59"/>
    </location>
</feature>
<keyword evidence="1" id="KW-0862">Zinc</keyword>
<dbReference type="PANTHER" id="PTHR46519">
    <property type="entry name" value="RING/U-BOX SUPERFAMILY PROTEIN"/>
    <property type="match status" value="1"/>
</dbReference>
<dbReference type="OrthoDB" id="6078042at2759"/>
<sequence>MTSIQPLQQKSESRDDVRAEFERGLEEFMRGHLDECISFGSCSSVHNPEDEDDEDDQLVRRRRRSDLEGENLAESSRRRQSQILSRWAARQAQEMITTIERRNRESELIALAGLQTVSMLDSSFLRESQSPSSRRQGVASERPNTQASGILQMWRELEDEHVLNRARERVRERLRQQRSVESNTNLSSSIATESQVSENNESLRDSSESENDYGAWSHDRNENGDNNTSSREQSPDLGDGERERVRHIVRGWMESGINDHSSNVRQRDNNRRAEWLGDNERERVRIIREWMQMTSQQRGGARATPREDQRSLTSEVDRNHDSAQVDRVRVGAAVNHEEGQPQHVRRDLRRLRGRQALLDLLMRAERERQRELQGLLEHRAVSDFAHRNRIQSLLRGRFLRNERPAADQERTPSTAARELLQLRERQTVSGLREGFHNGRESTVGEDSSNTDSDNSNNSPNALAIAITAENSQRITEENSTSSRQGNNSSLLHDDSGRSESNLANAADTDLEEDTNQRRVWQEDVTADERLNLQETTLTQSNGWESGNTAINGDETSVSDMHREAIGITDVEDHTQEGRGVWHEDSSRQPDGNWPETRSEAPRSRRVVPLRRLNRFHPPEDDNVYSMELRELLSRRSVSNLLHSGFRESLDQLIQSYAERRGHTHVDWDLHGNLQTAIPDSLERDTDHQVFLQNDTQLNGINGPQLLPTPPMPPPQPIWHQDLHHTSWSRHSMHRSEIEWEVMNDLRGDVARLQQGMSQMQRMLEACMDMQLELQRSVRQEVSAALNRSAGDRGMSPETSEDGSRWSHVSKGTCCVCCDNHIDALLYRCGHMCTCSKCANELVRNGGKCPLCRAPIIEVIRAYSIL</sequence>
<proteinExistence type="predicted"/>
<accession>A0A565CHM9</accession>
<dbReference type="Proteomes" id="UP000489600">
    <property type="component" value="Unassembled WGS sequence"/>
</dbReference>
<dbReference type="Gene3D" id="3.30.40.10">
    <property type="entry name" value="Zinc/RING finger domain, C3HC4 (zinc finger)"/>
    <property type="match status" value="1"/>
</dbReference>
<evidence type="ECO:0000259" key="3">
    <source>
        <dbReference type="PROSITE" id="PS50089"/>
    </source>
</evidence>
<keyword evidence="5" id="KW-1185">Reference proteome</keyword>
<dbReference type="EMBL" id="CABITT030000008">
    <property type="protein sequence ID" value="VVB13203.1"/>
    <property type="molecule type" value="Genomic_DNA"/>
</dbReference>
<name>A0A565CHM9_9BRAS</name>
<feature type="domain" description="RING-type" evidence="3">
    <location>
        <begin position="813"/>
        <end position="852"/>
    </location>
</feature>
<feature type="compositionally biased region" description="Polar residues" evidence="2">
    <location>
        <begin position="468"/>
        <end position="490"/>
    </location>
</feature>
<feature type="compositionally biased region" description="Low complexity" evidence="2">
    <location>
        <begin position="446"/>
        <end position="460"/>
    </location>
</feature>
<feature type="compositionally biased region" description="Basic and acidic residues" evidence="2">
    <location>
        <begin position="568"/>
        <end position="587"/>
    </location>
</feature>